<protein>
    <submittedName>
        <fullName evidence="2">Uncharacterized protein</fullName>
    </submittedName>
</protein>
<keyword evidence="1" id="KW-1133">Transmembrane helix</keyword>
<keyword evidence="3" id="KW-1185">Reference proteome</keyword>
<evidence type="ECO:0000256" key="1">
    <source>
        <dbReference type="SAM" id="Phobius"/>
    </source>
</evidence>
<reference evidence="2 3" key="1">
    <citation type="submission" date="2018-09" db="EMBL/GenBank/DDBJ databases">
        <title>Altererythrobacter spongiae sp. nov., isolated from a marine sponge.</title>
        <authorList>
            <person name="Zhuang L."/>
            <person name="Luo L."/>
        </authorList>
    </citation>
    <scope>NUCLEOTIDE SEQUENCE [LARGE SCALE GENOMIC DNA]</scope>
    <source>
        <strain evidence="2 3">HN-Y73</strain>
    </source>
</reference>
<dbReference type="AlphaFoldDB" id="A0A420EJ73"/>
<dbReference type="EMBL" id="RAPF01000005">
    <property type="protein sequence ID" value="RKF20714.1"/>
    <property type="molecule type" value="Genomic_DNA"/>
</dbReference>
<evidence type="ECO:0000313" key="2">
    <source>
        <dbReference type="EMBL" id="RKF20714.1"/>
    </source>
</evidence>
<name>A0A420EJ73_9SPHN</name>
<keyword evidence="1" id="KW-0472">Membrane</keyword>
<gene>
    <name evidence="2" type="ORF">D6851_11380</name>
</gene>
<evidence type="ECO:0000313" key="3">
    <source>
        <dbReference type="Proteomes" id="UP000284395"/>
    </source>
</evidence>
<comment type="caution">
    <text evidence="2">The sequence shown here is derived from an EMBL/GenBank/DDBJ whole genome shotgun (WGS) entry which is preliminary data.</text>
</comment>
<sequence length="59" mass="6187">MIILLISVVRRQEVRAMVLCIPGQGSPEWATAIAAVGVTILFAAGCNPVAGKMVGPRRP</sequence>
<organism evidence="2 3">
    <name type="scientific">Altericroceibacterium spongiae</name>
    <dbReference type="NCBI Taxonomy" id="2320269"/>
    <lineage>
        <taxon>Bacteria</taxon>
        <taxon>Pseudomonadati</taxon>
        <taxon>Pseudomonadota</taxon>
        <taxon>Alphaproteobacteria</taxon>
        <taxon>Sphingomonadales</taxon>
        <taxon>Erythrobacteraceae</taxon>
        <taxon>Altericroceibacterium</taxon>
    </lineage>
</organism>
<accession>A0A420EJ73</accession>
<dbReference type="Proteomes" id="UP000284395">
    <property type="component" value="Unassembled WGS sequence"/>
</dbReference>
<feature type="transmembrane region" description="Helical" evidence="1">
    <location>
        <begin position="32"/>
        <end position="50"/>
    </location>
</feature>
<keyword evidence="1" id="KW-0812">Transmembrane</keyword>
<proteinExistence type="predicted"/>